<name>A0A8T1Y4K6_9BRAS</name>
<dbReference type="AlphaFoldDB" id="A0A8T1Y4K6"/>
<accession>A0A8T1Y4K6</accession>
<reference evidence="2 3" key="1">
    <citation type="submission" date="2020-12" db="EMBL/GenBank/DDBJ databases">
        <title>Concerted genomic and epigenomic changes stabilize Arabidopsis allopolyploids.</title>
        <authorList>
            <person name="Chen Z."/>
        </authorList>
    </citation>
    <scope>NUCLEOTIDE SEQUENCE [LARGE SCALE GENOMIC DNA]</scope>
    <source>
        <strain evidence="2">Allo738</strain>
        <tissue evidence="2">Leaf</tissue>
    </source>
</reference>
<comment type="caution">
    <text evidence="2">The sequence shown here is derived from an EMBL/GenBank/DDBJ whole genome shotgun (WGS) entry which is preliminary data.</text>
</comment>
<keyword evidence="3" id="KW-1185">Reference proteome</keyword>
<evidence type="ECO:0000313" key="2">
    <source>
        <dbReference type="EMBL" id="KAG7542026.1"/>
    </source>
</evidence>
<protein>
    <recommendedName>
        <fullName evidence="4">Retrotransposon gag domain-containing protein</fullName>
    </recommendedName>
</protein>
<evidence type="ECO:0000313" key="3">
    <source>
        <dbReference type="Proteomes" id="UP000694240"/>
    </source>
</evidence>
<dbReference type="Proteomes" id="UP000694240">
    <property type="component" value="Chromosome 12"/>
</dbReference>
<evidence type="ECO:0000256" key="1">
    <source>
        <dbReference type="SAM" id="MobiDB-lite"/>
    </source>
</evidence>
<feature type="region of interest" description="Disordered" evidence="1">
    <location>
        <begin position="55"/>
        <end position="92"/>
    </location>
</feature>
<dbReference type="EMBL" id="JAEFBK010000012">
    <property type="protein sequence ID" value="KAG7542026.1"/>
    <property type="molecule type" value="Genomic_DNA"/>
</dbReference>
<proteinExistence type="predicted"/>
<organism evidence="2 3">
    <name type="scientific">Arabidopsis thaliana x Arabidopsis arenosa</name>
    <dbReference type="NCBI Taxonomy" id="1240361"/>
    <lineage>
        <taxon>Eukaryota</taxon>
        <taxon>Viridiplantae</taxon>
        <taxon>Streptophyta</taxon>
        <taxon>Embryophyta</taxon>
        <taxon>Tracheophyta</taxon>
        <taxon>Spermatophyta</taxon>
        <taxon>Magnoliopsida</taxon>
        <taxon>eudicotyledons</taxon>
        <taxon>Gunneridae</taxon>
        <taxon>Pentapetalae</taxon>
        <taxon>rosids</taxon>
        <taxon>malvids</taxon>
        <taxon>Brassicales</taxon>
        <taxon>Brassicaceae</taxon>
        <taxon>Camelineae</taxon>
        <taxon>Arabidopsis</taxon>
    </lineage>
</organism>
<gene>
    <name evidence="2" type="ORF">ISN45_Aa07g020560</name>
</gene>
<sequence>MADATRLQTLSKQSDEQRQATEVITTQIAKLTQSQAQIDKLLQLQQKMEAMMEALMSQRSSQLSRPPDPPYSASGDLTSYSQAPQPPDPPDFNRFGQKLSKFEFPKFDGTLVREWFRRCDEYFSLHKTPPEMRVRVASSHMIGKALQWHTDYIRNDFGIFPPWLDYIMAISAKFGDDDALPMHRAPFNPYYKNPYATSLLPATETIETPLSKPDFTPKSYDEIQARSTKELSVFDEEPYIRDHQLKYKQSQTFVKECEDASMSGDEANHETNSVLEKEIPSSASCQRVPATLSQNNNVTQQGELNYDMETIMGIGLVQEQESLGLTDSVLEIDCVHSQEFSSQFQVPIPSLEPSRRRHKDSPVVVNDLSYDHGCVIGKTIGSICDSELGQDNPLDEEEFKGLKLGKLSKNKRQLSIVCLLGIMGMSCWTQFSSLHKANEMSLRERARWKRSEKQRTYNKAWKFKYAQRFMLSVLLQNEQHKLLQGRNIKCKMRKMEVLRRIKQSLFIEVQFDMKNSERMSLELVNFQANTRDAEIETTLIDRDTFENPLEDSYKACAHGYISLGVLELIKDKASRKRKLCKNWWFKYKLNTWFSEALHFWRKRKYEKMQRVSEDMVCELIYKTRKACHCVVHETNLPASHVWYGWKTKVISPFLQKRYRRYGSMLGLTQELHHTGFVKIMQTFSPMLEDTHWDKETWVKLNPESCKGGSLLEFLKRHEARFDMIKVPNNTKFFNSLKFLVKSYILRIEDSLKGCKFVKFTMEQSEKPLITILSYEWFHLPRPPELSCCKEDEESTTKFSSLRTRMF</sequence>
<feature type="region of interest" description="Disordered" evidence="1">
    <location>
        <begin position="1"/>
        <end position="20"/>
    </location>
</feature>
<evidence type="ECO:0008006" key="4">
    <source>
        <dbReference type="Google" id="ProtNLM"/>
    </source>
</evidence>
<feature type="compositionally biased region" description="Polar residues" evidence="1">
    <location>
        <begin position="1"/>
        <end position="12"/>
    </location>
</feature>